<evidence type="ECO:0000259" key="7">
    <source>
        <dbReference type="PROSITE" id="PS50234"/>
    </source>
</evidence>
<dbReference type="PANTHER" id="PTHR35007:SF1">
    <property type="entry name" value="PILUS ASSEMBLY PROTEIN"/>
    <property type="match status" value="1"/>
</dbReference>
<dbReference type="Proteomes" id="UP001500945">
    <property type="component" value="Unassembled WGS sequence"/>
</dbReference>
<evidence type="ECO:0000256" key="3">
    <source>
        <dbReference type="ARBA" id="ARBA00022692"/>
    </source>
</evidence>
<feature type="domain" description="VWFA" evidence="7">
    <location>
        <begin position="37"/>
        <end position="221"/>
    </location>
</feature>
<keyword evidence="3 6" id="KW-0812">Transmembrane</keyword>
<accession>A0ABP8KKE8</accession>
<evidence type="ECO:0000256" key="2">
    <source>
        <dbReference type="ARBA" id="ARBA00022475"/>
    </source>
</evidence>
<feature type="transmembrane region" description="Helical" evidence="6">
    <location>
        <begin position="403"/>
        <end position="424"/>
    </location>
</feature>
<feature type="transmembrane region" description="Helical" evidence="6">
    <location>
        <begin position="571"/>
        <end position="597"/>
    </location>
</feature>
<dbReference type="PANTHER" id="PTHR35007">
    <property type="entry name" value="INTEGRAL MEMBRANE PROTEIN-RELATED"/>
    <property type="match status" value="1"/>
</dbReference>
<dbReference type="InterPro" id="IPR018076">
    <property type="entry name" value="T2SS_GspF_dom"/>
</dbReference>
<dbReference type="Pfam" id="PF00482">
    <property type="entry name" value="T2SSF"/>
    <property type="match status" value="1"/>
</dbReference>
<evidence type="ECO:0000256" key="1">
    <source>
        <dbReference type="ARBA" id="ARBA00004651"/>
    </source>
</evidence>
<sequence>MVRGDKPLPIDPASVVVTLGGRKVAASAKPGAEQPRSTMLVIDTSGSMGATGMGTVRAAVREFLDTVPDEVKVGMVSFANTSGVDVPPTTDHAKVSRAVSALRSDGETALYAAIQDAVEGLGSEGERSIVLLSDGGDTVEKDKGGTARAKQQRSAAIEALRKGKVRAEVVAFKSKEDEPATLRAFARAGGGSVANAEDRKAVAASFAAAARALESQAMLDIKRPAGVNGKQDLVVTGTAGGQPFEAAASIDMGDTAPVTSASPSPSAVAAPPPAEAAFTAFSPSRLWPAVAIVTVGLFFLMVAFMGPVFRSRRKERVSAIEAYGFGRGAALKSRPPTPSVISGQLVDLGDKVMAGRESTPRTLQLIDRADLPWRAGEWFVLRLLAVVVGAVLGFLLLRSVPWLGLGLGLAFGLLAPTVMLRYLARRRARNFEATLPDVLMLVATSLSSGFSLLQALDGVAKDAPEPASKEFSRALAEARIGADVSDALDHMSDRMDSENMRWTTMAIRIQREVGGNLAETLRTTAATLREREMLRRQVRALSAEGRLSAWILIALPILMTLWMLYSNYDYVSLLWTTLLGILMSVAGILALIVGIFWMRRVVKIEV</sequence>
<reference evidence="9" key="1">
    <citation type="journal article" date="2019" name="Int. J. Syst. Evol. Microbiol.">
        <title>The Global Catalogue of Microorganisms (GCM) 10K type strain sequencing project: providing services to taxonomists for standard genome sequencing and annotation.</title>
        <authorList>
            <consortium name="The Broad Institute Genomics Platform"/>
            <consortium name="The Broad Institute Genome Sequencing Center for Infectious Disease"/>
            <person name="Wu L."/>
            <person name="Ma J."/>
        </authorList>
    </citation>
    <scope>NUCLEOTIDE SEQUENCE [LARGE SCALE GENOMIC DNA]</scope>
    <source>
        <strain evidence="9">JCM 17809</strain>
    </source>
</reference>
<evidence type="ECO:0000256" key="5">
    <source>
        <dbReference type="ARBA" id="ARBA00023136"/>
    </source>
</evidence>
<dbReference type="InterPro" id="IPR036465">
    <property type="entry name" value="vWFA_dom_sf"/>
</dbReference>
<dbReference type="Gene3D" id="1.20.81.30">
    <property type="entry name" value="Type II secretion system (T2SS), domain F"/>
    <property type="match status" value="1"/>
</dbReference>
<comment type="caution">
    <text evidence="8">The sequence shown here is derived from an EMBL/GenBank/DDBJ whole genome shotgun (WGS) entry which is preliminary data.</text>
</comment>
<dbReference type="EMBL" id="BAABGM010000015">
    <property type="protein sequence ID" value="GAA4408547.1"/>
    <property type="molecule type" value="Genomic_DNA"/>
</dbReference>
<feature type="transmembrane region" description="Helical" evidence="6">
    <location>
        <begin position="286"/>
        <end position="309"/>
    </location>
</feature>
<proteinExistence type="predicted"/>
<dbReference type="InterPro" id="IPR002035">
    <property type="entry name" value="VWF_A"/>
</dbReference>
<comment type="subcellular location">
    <subcellularLocation>
        <location evidence="1">Cell membrane</location>
        <topology evidence="1">Multi-pass membrane protein</topology>
    </subcellularLocation>
</comment>
<protein>
    <recommendedName>
        <fullName evidence="7">VWFA domain-containing protein</fullName>
    </recommendedName>
</protein>
<keyword evidence="5 6" id="KW-0472">Membrane</keyword>
<evidence type="ECO:0000256" key="6">
    <source>
        <dbReference type="SAM" id="Phobius"/>
    </source>
</evidence>
<keyword evidence="2" id="KW-1003">Cell membrane</keyword>
<feature type="transmembrane region" description="Helical" evidence="6">
    <location>
        <begin position="547"/>
        <end position="565"/>
    </location>
</feature>
<evidence type="ECO:0000256" key="4">
    <source>
        <dbReference type="ARBA" id="ARBA00022989"/>
    </source>
</evidence>
<keyword evidence="4 6" id="KW-1133">Transmembrane helix</keyword>
<dbReference type="InterPro" id="IPR042094">
    <property type="entry name" value="T2SS_GspF_sf"/>
</dbReference>
<dbReference type="SUPFAM" id="SSF53300">
    <property type="entry name" value="vWA-like"/>
    <property type="match status" value="1"/>
</dbReference>
<name>A0ABP8KKE8_9MICO</name>
<keyword evidence="9" id="KW-1185">Reference proteome</keyword>
<evidence type="ECO:0000313" key="8">
    <source>
        <dbReference type="EMBL" id="GAA4408547.1"/>
    </source>
</evidence>
<feature type="transmembrane region" description="Helical" evidence="6">
    <location>
        <begin position="378"/>
        <end position="397"/>
    </location>
</feature>
<dbReference type="Pfam" id="PF13519">
    <property type="entry name" value="VWA_2"/>
    <property type="match status" value="1"/>
</dbReference>
<dbReference type="PROSITE" id="PS50234">
    <property type="entry name" value="VWFA"/>
    <property type="match status" value="1"/>
</dbReference>
<dbReference type="SMART" id="SM00327">
    <property type="entry name" value="VWA"/>
    <property type="match status" value="1"/>
</dbReference>
<evidence type="ECO:0000313" key="9">
    <source>
        <dbReference type="Proteomes" id="UP001500945"/>
    </source>
</evidence>
<gene>
    <name evidence="8" type="ORF">GCM10023168_26140</name>
</gene>
<dbReference type="Gene3D" id="3.40.50.410">
    <property type="entry name" value="von Willebrand factor, type A domain"/>
    <property type="match status" value="1"/>
</dbReference>
<organism evidence="8 9">
    <name type="scientific">Fodinibacter luteus</name>
    <dbReference type="NCBI Taxonomy" id="552064"/>
    <lineage>
        <taxon>Bacteria</taxon>
        <taxon>Bacillati</taxon>
        <taxon>Actinomycetota</taxon>
        <taxon>Actinomycetes</taxon>
        <taxon>Micrococcales</taxon>
        <taxon>Intrasporangiaceae</taxon>
        <taxon>Fodinibacter (ex Wang et al. 2009)</taxon>
    </lineage>
</organism>